<name>A0A088RWH5_LEIPA</name>
<organism evidence="1 2">
    <name type="scientific">Leishmania panamensis</name>
    <dbReference type="NCBI Taxonomy" id="5679"/>
    <lineage>
        <taxon>Eukaryota</taxon>
        <taxon>Discoba</taxon>
        <taxon>Euglenozoa</taxon>
        <taxon>Kinetoplastea</taxon>
        <taxon>Metakinetoplastina</taxon>
        <taxon>Trypanosomatida</taxon>
        <taxon>Trypanosomatidae</taxon>
        <taxon>Leishmaniinae</taxon>
        <taxon>Leishmania</taxon>
        <taxon>Leishmania guyanensis species complex</taxon>
    </lineage>
</organism>
<dbReference type="GeneID" id="22577344"/>
<gene>
    <name evidence="1" type="ORF">LPMP_302910</name>
</gene>
<dbReference type="OrthoDB" id="268445at2759"/>
<dbReference type="VEuPathDB" id="TriTrypDB:LPAL13_300033800"/>
<protein>
    <submittedName>
        <fullName evidence="1">Uncharacterized protein</fullName>
    </submittedName>
</protein>
<dbReference type="Gene3D" id="2.60.260.40">
    <property type="entry name" value="q5lls5 like domains"/>
    <property type="match status" value="1"/>
</dbReference>
<keyword evidence="2" id="KW-1185">Reference proteome</keyword>
<dbReference type="eggNOG" id="ENOG502RX71">
    <property type="taxonomic scope" value="Eukaryota"/>
</dbReference>
<sequence>MKKTFPLRWTFSDNRGYYSPPVYMPLEYASRITNQKQLVFTHPKDPKYTWNTGINELSSLHPGILGPGRKTPQLNYTSRGGIICEIPPVPVYRAHIWCMGHGHFVLQHPRIFIKCPRNKVVCCKWCRLKFINMSTDEDNDDDWAEEEQKISTTPESEVDLRQPIRDMGGVLRSSPFQDGKEPDPYVYRAVFDPERYRWKHPRKEDYEVHPAYAKQDGACAHSGHHSSTSVPLE</sequence>
<accession>A0A088RWH5</accession>
<evidence type="ECO:0000313" key="2">
    <source>
        <dbReference type="Proteomes" id="UP000063063"/>
    </source>
</evidence>
<dbReference type="VEuPathDB" id="TriTrypDB:LPMP_302910"/>
<dbReference type="Proteomes" id="UP000063063">
    <property type="component" value="Chromosome 30"/>
</dbReference>
<evidence type="ECO:0000313" key="1">
    <source>
        <dbReference type="EMBL" id="AIO00513.1"/>
    </source>
</evidence>
<dbReference type="KEGG" id="lpan:LPMP_302910"/>
<reference evidence="1 2" key="1">
    <citation type="journal article" date="2015" name="Sci. Rep.">
        <title>The genome of Leishmania panamensis: insights into genomics of the L. (Viannia) subgenus.</title>
        <authorList>
            <person name="Llanes A."/>
            <person name="Restrepo C.M."/>
            <person name="Vecchio G.D."/>
            <person name="Anguizola F.J."/>
            <person name="Lleonart R."/>
        </authorList>
    </citation>
    <scope>NUCLEOTIDE SEQUENCE [LARGE SCALE GENOMIC DNA]</scope>
    <source>
        <strain evidence="1 2">MHOM/PA/94/PSC-1</strain>
    </source>
</reference>
<dbReference type="EMBL" id="CP009399">
    <property type="protein sequence ID" value="AIO00513.1"/>
    <property type="molecule type" value="Genomic_DNA"/>
</dbReference>
<dbReference type="RefSeq" id="XP_010701313.1">
    <property type="nucleotide sequence ID" value="XM_010703011.1"/>
</dbReference>
<dbReference type="AlphaFoldDB" id="A0A088RWH5"/>
<proteinExistence type="predicted"/>